<gene>
    <name evidence="1" type="ORF">S1_00023</name>
</gene>
<evidence type="ECO:0000313" key="2">
    <source>
        <dbReference type="Proteomes" id="UP000515295"/>
    </source>
</evidence>
<proteinExistence type="predicted"/>
<sequence>MPTFQVQPDDPNAPALDTLTATDIRDAVAQAVKRWPGQTLRIVAADGEAVVRVVQ</sequence>
<dbReference type="EMBL" id="MT740725">
    <property type="protein sequence ID" value="QMV32340.1"/>
    <property type="molecule type" value="Genomic_DNA"/>
</dbReference>
<protein>
    <submittedName>
        <fullName evidence="1">Uncharacterized protein</fullName>
    </submittedName>
</protein>
<reference evidence="1 2" key="1">
    <citation type="submission" date="2020-07" db="EMBL/GenBank/DDBJ databases">
        <title>Ralstonia phages.</title>
        <authorList>
            <person name="Trotereau A."/>
            <person name="Boyer C."/>
            <person name="Torres-Barcelo C."/>
        </authorList>
    </citation>
    <scope>NUCLEOTIDE SEQUENCE [LARGE SCALE GENOMIC DNA]</scope>
</reference>
<name>A0A7G5B7R7_9CAUD</name>
<organism evidence="1 2">
    <name type="scientific">Ralstonia phage Adzire</name>
    <dbReference type="NCBI Taxonomy" id="2759711"/>
    <lineage>
        <taxon>Viruses</taxon>
        <taxon>Duplodnaviria</taxon>
        <taxon>Heunggongvirae</taxon>
        <taxon>Uroviricota</taxon>
        <taxon>Caudoviricetes</taxon>
        <taxon>Bakolyvirus</taxon>
        <taxon>Bakolyvirus simangalove</taxon>
    </lineage>
</organism>
<dbReference type="Proteomes" id="UP000515295">
    <property type="component" value="Segment"/>
</dbReference>
<evidence type="ECO:0000313" key="1">
    <source>
        <dbReference type="EMBL" id="QMV32340.1"/>
    </source>
</evidence>
<accession>A0A7G5B7R7</accession>